<feature type="domain" description="SnoaL-like" evidence="1">
    <location>
        <begin position="9"/>
        <end position="109"/>
    </location>
</feature>
<accession>A0A1I5F1E8</accession>
<dbReference type="Gene3D" id="3.10.450.50">
    <property type="match status" value="1"/>
</dbReference>
<evidence type="ECO:0000313" key="2">
    <source>
        <dbReference type="EMBL" id="SFO17141.1"/>
    </source>
</evidence>
<protein>
    <submittedName>
        <fullName evidence="2">Ketosteroid isomerase-related protein</fullName>
    </submittedName>
</protein>
<dbReference type="Proteomes" id="UP000199614">
    <property type="component" value="Unassembled WGS sequence"/>
</dbReference>
<organism evidence="2 3">
    <name type="scientific">Pseudonocardia ammonioxydans</name>
    <dbReference type="NCBI Taxonomy" id="260086"/>
    <lineage>
        <taxon>Bacteria</taxon>
        <taxon>Bacillati</taxon>
        <taxon>Actinomycetota</taxon>
        <taxon>Actinomycetes</taxon>
        <taxon>Pseudonocardiales</taxon>
        <taxon>Pseudonocardiaceae</taxon>
        <taxon>Pseudonocardia</taxon>
    </lineage>
</organism>
<sequence>MSDADNLVAAFAAADKGDAAPLVELFHDDMTWAGFTLEGTQQIYTKNEFLEAFGVLAKVDEFANEVTRTETTPEGLVVAWVRTYRKLGDKVLDVTMLTTHQFVDGKITRSTDVCPPSFAEYWAATGLA</sequence>
<dbReference type="EMBL" id="FOUY01000034">
    <property type="protein sequence ID" value="SFO17141.1"/>
    <property type="molecule type" value="Genomic_DNA"/>
</dbReference>
<dbReference type="InterPro" id="IPR037401">
    <property type="entry name" value="SnoaL-like"/>
</dbReference>
<dbReference type="InterPro" id="IPR032710">
    <property type="entry name" value="NTF2-like_dom_sf"/>
</dbReference>
<proteinExistence type="predicted"/>
<gene>
    <name evidence="2" type="ORF">SAMN05216207_103418</name>
</gene>
<keyword evidence="2" id="KW-0413">Isomerase</keyword>
<name>A0A1I5F1E8_PSUAM</name>
<dbReference type="OrthoDB" id="3574488at2"/>
<dbReference type="Pfam" id="PF12680">
    <property type="entry name" value="SnoaL_2"/>
    <property type="match status" value="1"/>
</dbReference>
<dbReference type="STRING" id="260086.SAMN05216207_103418"/>
<dbReference type="GO" id="GO:0016853">
    <property type="term" value="F:isomerase activity"/>
    <property type="evidence" value="ECO:0007669"/>
    <property type="project" value="UniProtKB-KW"/>
</dbReference>
<dbReference type="SUPFAM" id="SSF54427">
    <property type="entry name" value="NTF2-like"/>
    <property type="match status" value="1"/>
</dbReference>
<evidence type="ECO:0000259" key="1">
    <source>
        <dbReference type="Pfam" id="PF12680"/>
    </source>
</evidence>
<dbReference type="RefSeq" id="WP_093350985.1">
    <property type="nucleotide sequence ID" value="NZ_FOUY01000034.1"/>
</dbReference>
<evidence type="ECO:0000313" key="3">
    <source>
        <dbReference type="Proteomes" id="UP000199614"/>
    </source>
</evidence>
<keyword evidence="3" id="KW-1185">Reference proteome</keyword>
<dbReference type="AlphaFoldDB" id="A0A1I5F1E8"/>
<reference evidence="2 3" key="1">
    <citation type="submission" date="2016-10" db="EMBL/GenBank/DDBJ databases">
        <authorList>
            <person name="de Groot N.N."/>
        </authorList>
    </citation>
    <scope>NUCLEOTIDE SEQUENCE [LARGE SCALE GENOMIC DNA]</scope>
    <source>
        <strain evidence="2 3">CGMCC 4.1877</strain>
    </source>
</reference>